<keyword evidence="10" id="KW-1185">Reference proteome</keyword>
<dbReference type="RefSeq" id="WP_196103239.1">
    <property type="nucleotide sequence ID" value="NZ_CP064942.1"/>
</dbReference>
<organism evidence="9 10">
    <name type="scientific">Pontivivens ytuae</name>
    <dbReference type="NCBI Taxonomy" id="2789856"/>
    <lineage>
        <taxon>Bacteria</taxon>
        <taxon>Pseudomonadati</taxon>
        <taxon>Pseudomonadota</taxon>
        <taxon>Alphaproteobacteria</taxon>
        <taxon>Rhodobacterales</taxon>
        <taxon>Paracoccaceae</taxon>
        <taxon>Pontivivens</taxon>
    </lineage>
</organism>
<proteinExistence type="predicted"/>
<dbReference type="Pfam" id="PF09278">
    <property type="entry name" value="MerR-DNA-bind"/>
    <property type="match status" value="1"/>
</dbReference>
<evidence type="ECO:0000256" key="2">
    <source>
        <dbReference type="ARBA" id="ARBA00022723"/>
    </source>
</evidence>
<protein>
    <submittedName>
        <fullName evidence="9">Redox-sensitive transcriptional activator SoxR</fullName>
    </submittedName>
</protein>
<dbReference type="InterPro" id="IPR000551">
    <property type="entry name" value="MerR-type_HTH_dom"/>
</dbReference>
<keyword evidence="7" id="KW-0804">Transcription</keyword>
<dbReference type="GO" id="GO:0046872">
    <property type="term" value="F:metal ion binding"/>
    <property type="evidence" value="ECO:0007669"/>
    <property type="project" value="UniProtKB-KW"/>
</dbReference>
<feature type="domain" description="HTH merR-type" evidence="8">
    <location>
        <begin position="5"/>
        <end position="73"/>
    </location>
</feature>
<dbReference type="GO" id="GO:0003677">
    <property type="term" value="F:DNA binding"/>
    <property type="evidence" value="ECO:0007669"/>
    <property type="project" value="UniProtKB-KW"/>
</dbReference>
<evidence type="ECO:0000256" key="1">
    <source>
        <dbReference type="ARBA" id="ARBA00022714"/>
    </source>
</evidence>
<dbReference type="PRINTS" id="PR00040">
    <property type="entry name" value="HTHMERR"/>
</dbReference>
<dbReference type="InterPro" id="IPR047057">
    <property type="entry name" value="MerR_fam"/>
</dbReference>
<dbReference type="InterPro" id="IPR015358">
    <property type="entry name" value="Tscrpt_reg_MerR_DNA-bd"/>
</dbReference>
<gene>
    <name evidence="9" type="primary">soxR</name>
    <name evidence="9" type="ORF">I0K15_20035</name>
</gene>
<dbReference type="AlphaFoldDB" id="A0A7S9LST2"/>
<dbReference type="Proteomes" id="UP000594800">
    <property type="component" value="Chromosome"/>
</dbReference>
<evidence type="ECO:0000256" key="5">
    <source>
        <dbReference type="ARBA" id="ARBA00023015"/>
    </source>
</evidence>
<keyword evidence="5" id="KW-0805">Transcription regulation</keyword>
<dbReference type="EMBL" id="CP064942">
    <property type="protein sequence ID" value="QPH54030.1"/>
    <property type="molecule type" value="Genomic_DNA"/>
</dbReference>
<accession>A0A7S9LST2</accession>
<dbReference type="PANTHER" id="PTHR30204:SF0">
    <property type="entry name" value="REDOX-SENSITIVE TRANSCRIPTIONAL ACTIVATOR SOXR"/>
    <property type="match status" value="1"/>
</dbReference>
<keyword evidence="2" id="KW-0479">Metal-binding</keyword>
<reference evidence="9 10" key="1">
    <citation type="submission" date="2020-11" db="EMBL/GenBank/DDBJ databases">
        <title>Description of Pontivivens ytuae sp. nov. isolated from deep sea sediment of Mariana Trench.</title>
        <authorList>
            <person name="Wang Z."/>
            <person name="Sun Q.-L."/>
            <person name="Xu X.-D."/>
            <person name="Tang Y.-Z."/>
            <person name="Zhang J."/>
        </authorList>
    </citation>
    <scope>NUCLEOTIDE SEQUENCE [LARGE SCALE GENOMIC DNA]</scope>
    <source>
        <strain evidence="9 10">MT2928</strain>
    </source>
</reference>
<dbReference type="SMART" id="SM00422">
    <property type="entry name" value="HTH_MERR"/>
    <property type="match status" value="1"/>
</dbReference>
<dbReference type="PROSITE" id="PS50937">
    <property type="entry name" value="HTH_MERR_2"/>
    <property type="match status" value="1"/>
</dbReference>
<name>A0A7S9LST2_9RHOB</name>
<evidence type="ECO:0000313" key="9">
    <source>
        <dbReference type="EMBL" id="QPH54030.1"/>
    </source>
</evidence>
<evidence type="ECO:0000256" key="7">
    <source>
        <dbReference type="ARBA" id="ARBA00023163"/>
    </source>
</evidence>
<evidence type="ECO:0000313" key="10">
    <source>
        <dbReference type="Proteomes" id="UP000594800"/>
    </source>
</evidence>
<keyword evidence="1" id="KW-0001">2Fe-2S</keyword>
<dbReference type="SUPFAM" id="SSF46955">
    <property type="entry name" value="Putative DNA-binding domain"/>
    <property type="match status" value="1"/>
</dbReference>
<evidence type="ECO:0000259" key="8">
    <source>
        <dbReference type="PROSITE" id="PS50937"/>
    </source>
</evidence>
<dbReference type="KEGG" id="poz:I0K15_20035"/>
<dbReference type="NCBIfam" id="TIGR01950">
    <property type="entry name" value="SoxR"/>
    <property type="match status" value="1"/>
</dbReference>
<keyword evidence="6" id="KW-0238">DNA-binding</keyword>
<dbReference type="Pfam" id="PF00376">
    <property type="entry name" value="MerR"/>
    <property type="match status" value="1"/>
</dbReference>
<dbReference type="InterPro" id="IPR009061">
    <property type="entry name" value="DNA-bd_dom_put_sf"/>
</dbReference>
<dbReference type="GO" id="GO:0003700">
    <property type="term" value="F:DNA-binding transcription factor activity"/>
    <property type="evidence" value="ECO:0007669"/>
    <property type="project" value="InterPro"/>
</dbReference>
<sequence length="146" mass="16371">MPVRELSVGQLSTRSGLPVSTLHYYEAEGLIRAERTAANHRRYPRAMLRRIAVIKAAQRLGLPLAVIRDAMAALPPDRAPTPAEWEAMSERWQAELDERIARMQTLRDHLSACIGCGCLSMENCPLYNDDDHLSEEGPGPRRLDPL</sequence>
<dbReference type="Gene3D" id="1.10.1660.10">
    <property type="match status" value="1"/>
</dbReference>
<dbReference type="InterPro" id="IPR010211">
    <property type="entry name" value="Redox-sen_tscrpt-act_SoxR"/>
</dbReference>
<dbReference type="GO" id="GO:0006979">
    <property type="term" value="P:response to oxidative stress"/>
    <property type="evidence" value="ECO:0007669"/>
    <property type="project" value="InterPro"/>
</dbReference>
<keyword evidence="4" id="KW-0411">Iron-sulfur</keyword>
<dbReference type="CDD" id="cd01110">
    <property type="entry name" value="HTH_SoxR"/>
    <property type="match status" value="1"/>
</dbReference>
<evidence type="ECO:0000256" key="4">
    <source>
        <dbReference type="ARBA" id="ARBA00023014"/>
    </source>
</evidence>
<evidence type="ECO:0000256" key="3">
    <source>
        <dbReference type="ARBA" id="ARBA00023004"/>
    </source>
</evidence>
<evidence type="ECO:0000256" key="6">
    <source>
        <dbReference type="ARBA" id="ARBA00023125"/>
    </source>
</evidence>
<keyword evidence="3" id="KW-0408">Iron</keyword>
<dbReference type="GO" id="GO:0051537">
    <property type="term" value="F:2 iron, 2 sulfur cluster binding"/>
    <property type="evidence" value="ECO:0007669"/>
    <property type="project" value="UniProtKB-KW"/>
</dbReference>
<dbReference type="PANTHER" id="PTHR30204">
    <property type="entry name" value="REDOX-CYCLING DRUG-SENSING TRANSCRIPTIONAL ACTIVATOR SOXR"/>
    <property type="match status" value="1"/>
</dbReference>